<evidence type="ECO:0000259" key="4">
    <source>
        <dbReference type="Pfam" id="PF04183"/>
    </source>
</evidence>
<dbReference type="OrthoDB" id="495728at2"/>
<protein>
    <submittedName>
        <fullName evidence="6">IucA / IucC family protein</fullName>
    </submittedName>
</protein>
<evidence type="ECO:0000259" key="5">
    <source>
        <dbReference type="Pfam" id="PF06276"/>
    </source>
</evidence>
<dbReference type="EMBL" id="BCMM01000059">
    <property type="protein sequence ID" value="GAQ67512.1"/>
    <property type="molecule type" value="Genomic_DNA"/>
</dbReference>
<name>A0A100JXI6_STRSC</name>
<comment type="pathway">
    <text evidence="1">Siderophore biosynthesis.</text>
</comment>
<evidence type="ECO:0000256" key="2">
    <source>
        <dbReference type="ARBA" id="ARBA00007832"/>
    </source>
</evidence>
<dbReference type="GO" id="GO:0019290">
    <property type="term" value="P:siderophore biosynthetic process"/>
    <property type="evidence" value="ECO:0007669"/>
    <property type="project" value="InterPro"/>
</dbReference>
<dbReference type="PANTHER" id="PTHR34384:SF5">
    <property type="entry name" value="L-2,3-DIAMINOPROPANOATE--CITRATE LIGASE"/>
    <property type="match status" value="1"/>
</dbReference>
<comment type="caution">
    <text evidence="6">The sequence shown here is derived from an EMBL/GenBank/DDBJ whole genome shotgun (WGS) entry which is preliminary data.</text>
</comment>
<dbReference type="RefSeq" id="WP_079082071.1">
    <property type="nucleotide sequence ID" value="NZ_BCMM01000059.1"/>
</dbReference>
<reference evidence="7" key="1">
    <citation type="submission" date="2015-11" db="EMBL/GenBank/DDBJ databases">
        <authorList>
            <consortium name="Cross-ministerial Strategic Innovation Promotion Program (SIP) consortium"/>
            <person name="Tomihama T."/>
            <person name="Ikenaga M."/>
            <person name="Sakai M."/>
            <person name="Okubo T."/>
            <person name="Ikeda S."/>
        </authorList>
    </citation>
    <scope>NUCLEOTIDE SEQUENCE [LARGE SCALE GENOMIC DNA]</scope>
    <source>
        <strain evidence="7">S58</strain>
    </source>
</reference>
<dbReference type="AlphaFoldDB" id="A0A100JXI6"/>
<dbReference type="InterPro" id="IPR037455">
    <property type="entry name" value="LucA/IucC-like"/>
</dbReference>
<feature type="domain" description="Aerobactin siderophore biosynthesis IucA/IucC-like C-terminal" evidence="5">
    <location>
        <begin position="445"/>
        <end position="585"/>
    </location>
</feature>
<accession>A0A100JXI6</accession>
<dbReference type="GO" id="GO:0016881">
    <property type="term" value="F:acid-amino acid ligase activity"/>
    <property type="evidence" value="ECO:0007669"/>
    <property type="project" value="UniProtKB-ARBA"/>
</dbReference>
<feature type="region of interest" description="Disordered" evidence="3">
    <location>
        <begin position="1"/>
        <end position="24"/>
    </location>
</feature>
<gene>
    <name evidence="6" type="ORF">SsS58_07967</name>
</gene>
<dbReference type="Pfam" id="PF04183">
    <property type="entry name" value="IucA_IucC"/>
    <property type="match status" value="1"/>
</dbReference>
<dbReference type="PANTHER" id="PTHR34384">
    <property type="entry name" value="L-2,3-DIAMINOPROPANOATE--CITRATE LIGASE"/>
    <property type="match status" value="1"/>
</dbReference>
<dbReference type="InterPro" id="IPR007310">
    <property type="entry name" value="Aerobactin_biosyn_IucA/IucC_N"/>
</dbReference>
<evidence type="ECO:0000313" key="6">
    <source>
        <dbReference type="EMBL" id="GAQ67512.1"/>
    </source>
</evidence>
<dbReference type="Proteomes" id="UP000067448">
    <property type="component" value="Unassembled WGS sequence"/>
</dbReference>
<sequence>MTTDARPVAAAGTSAGATTPAAGTSAGTTALAASAAAASSAPSPDTVEAGLRTRVLGALLREDVVGLRSRGALLHRADGPWLRLPTADDALLLPVTEDGFQSPYAAREPLLLRESDGTRLGTCEAVLAALRSLAEPVDRAGFDAFAEECRQTLATMLLHEETGEETAAGLVDLYGADPADWTGPRAGLAFDTLAARLDHPVYPTARGRAGLDGDQLRRCAPEFHPSFALRWLALPRASVTVSGALPDGWPTPSGLGLVGLDRTHLTLPVHPLTVGTPLDTALREAGLADHAVLADRPYLTVVPTLSMRTVAPAAAPGLHLKLPLATATLGLRNKRSIKPGTLADGAAGQRLLAAVLDREPRFRGRILHADESVYAHAGHELLAVLCRRLPADLDDSLVVPLAALLAPAPGGRLVLDHVADRFHGGDPIALLDTVLTLLFDWQTTLFGYGIALESHQQNVSLVLGPDPGALRLLLKDNDGPRVDPARLAAALGTHEGEGDGGWGFDDARTFTTDDRALTDVFTTITVHLCAGAYAFGLARHGRAPLPELLRLVRDRLTEAVDRLGGDAAAVLRARVLHAAELPVKAMVTAGTLLGKERTGAADINKHYTTGPNYLLRHGVPG</sequence>
<reference evidence="6 7" key="2">
    <citation type="journal article" date="2016" name="Genome Announc.">
        <title>Draft Genome Sequences of Streptomyces scabiei S58, Streptomyces turgidiscabies T45, and Streptomyces acidiscabies a10, the Pathogens of Potato Common Scab, Isolated in Japan.</title>
        <authorList>
            <person name="Tomihama T."/>
            <person name="Nishi Y."/>
            <person name="Sakai M."/>
            <person name="Ikenaga M."/>
            <person name="Okubo T."/>
            <person name="Ikeda S."/>
        </authorList>
    </citation>
    <scope>NUCLEOTIDE SEQUENCE [LARGE SCALE GENOMIC DNA]</scope>
    <source>
        <strain evidence="6 7">S58</strain>
    </source>
</reference>
<feature type="compositionally biased region" description="Low complexity" evidence="3">
    <location>
        <begin position="9"/>
        <end position="24"/>
    </location>
</feature>
<dbReference type="Gene3D" id="1.10.510.40">
    <property type="match status" value="1"/>
</dbReference>
<feature type="domain" description="Aerobactin siderophore biosynthesis IucA/IucC N-terminal" evidence="4">
    <location>
        <begin position="196"/>
        <end position="406"/>
    </location>
</feature>
<comment type="similarity">
    <text evidence="2">Belongs to the IucA/IucC family.</text>
</comment>
<dbReference type="Pfam" id="PF06276">
    <property type="entry name" value="FhuF"/>
    <property type="match status" value="1"/>
</dbReference>
<evidence type="ECO:0000256" key="1">
    <source>
        <dbReference type="ARBA" id="ARBA00004924"/>
    </source>
</evidence>
<dbReference type="InterPro" id="IPR022770">
    <property type="entry name" value="IucA/IucC-like_C"/>
</dbReference>
<evidence type="ECO:0000313" key="7">
    <source>
        <dbReference type="Proteomes" id="UP000067448"/>
    </source>
</evidence>
<evidence type="ECO:0000256" key="3">
    <source>
        <dbReference type="SAM" id="MobiDB-lite"/>
    </source>
</evidence>
<organism evidence="6 7">
    <name type="scientific">Streptomyces scabiei</name>
    <dbReference type="NCBI Taxonomy" id="1930"/>
    <lineage>
        <taxon>Bacteria</taxon>
        <taxon>Bacillati</taxon>
        <taxon>Actinomycetota</taxon>
        <taxon>Actinomycetes</taxon>
        <taxon>Kitasatosporales</taxon>
        <taxon>Streptomycetaceae</taxon>
        <taxon>Streptomyces</taxon>
    </lineage>
</organism>
<reference evidence="7" key="3">
    <citation type="submission" date="2016-02" db="EMBL/GenBank/DDBJ databases">
        <title>Draft genome of pathogenic Streptomyces sp. in Japan.</title>
        <authorList>
            <person name="Tomihama T."/>
            <person name="Ikenaga M."/>
            <person name="Sakai M."/>
            <person name="Okubo T."/>
            <person name="Ikeda S."/>
        </authorList>
    </citation>
    <scope>NUCLEOTIDE SEQUENCE [LARGE SCALE GENOMIC DNA]</scope>
    <source>
        <strain evidence="7">S58</strain>
    </source>
</reference>
<proteinExistence type="inferred from homology"/>